<dbReference type="Gene3D" id="1.25.40.10">
    <property type="entry name" value="Tetratricopeptide repeat domain"/>
    <property type="match status" value="1"/>
</dbReference>
<organism evidence="6 7">
    <name type="scientific">Chara braunii</name>
    <name type="common">Braun's stonewort</name>
    <dbReference type="NCBI Taxonomy" id="69332"/>
    <lineage>
        <taxon>Eukaryota</taxon>
        <taxon>Viridiplantae</taxon>
        <taxon>Streptophyta</taxon>
        <taxon>Charophyceae</taxon>
        <taxon>Charales</taxon>
        <taxon>Characeae</taxon>
        <taxon>Chara</taxon>
    </lineage>
</organism>
<keyword evidence="4" id="KW-0443">Lipid metabolism</keyword>
<keyword evidence="4" id="KW-0275">Fatty acid biosynthesis</keyword>
<sequence length="345" mass="37473">MAAAAAASLRQVVTAHCIASTSSAAAIRSTRVQAVKECELAIQLDPNFARAHQRLGGLLTRFGKLDEAMWHLHKSEELGAERSDTGKVGTLQEHISKAGTATANQDWDEALRQAEMAIQAGADLTMDVWKIRVKALLQLRRLAEAEKVLQEAQQAESAALWPGAASSDSELLCLRAEIDIALGSFESAAVASEQAARLDRENKEIARTMKKACARGFSLRLCAPRVSASRSLSFAARRSVWKPSTRRTTVRCSADASGAAAAELDPAVIEKVIDIIVEKAGVERGQIKPHTGLEELVDSLDQVEIMMSLEDEYHIELDEQNAAKLSTVMDVAKYIAEEMKKPKSK</sequence>
<keyword evidence="4" id="KW-0444">Lipid biosynthesis</keyword>
<keyword evidence="3" id="KW-0597">Phosphoprotein</keyword>
<dbReference type="PROSITE" id="PS50075">
    <property type="entry name" value="CARRIER"/>
    <property type="match status" value="1"/>
</dbReference>
<dbReference type="InterPro" id="IPR011990">
    <property type="entry name" value="TPR-like_helical_dom_sf"/>
</dbReference>
<dbReference type="Pfam" id="PF00550">
    <property type="entry name" value="PP-binding"/>
    <property type="match status" value="1"/>
</dbReference>
<evidence type="ECO:0000256" key="2">
    <source>
        <dbReference type="ARBA" id="ARBA00022450"/>
    </source>
</evidence>
<evidence type="ECO:0000313" key="6">
    <source>
        <dbReference type="EMBL" id="GBG63696.1"/>
    </source>
</evidence>
<comment type="caution">
    <text evidence="6">The sequence shown here is derived from an EMBL/GenBank/DDBJ whole genome shotgun (WGS) entry which is preliminary data.</text>
</comment>
<dbReference type="Proteomes" id="UP000265515">
    <property type="component" value="Unassembled WGS sequence"/>
</dbReference>
<evidence type="ECO:0000256" key="1">
    <source>
        <dbReference type="ARBA" id="ARBA00010930"/>
    </source>
</evidence>
<feature type="domain" description="Carrier" evidence="5">
    <location>
        <begin position="266"/>
        <end position="339"/>
    </location>
</feature>
<dbReference type="Gramene" id="GBG63696">
    <property type="protein sequence ID" value="GBG63696"/>
    <property type="gene ID" value="CBR_g39008"/>
</dbReference>
<dbReference type="AlphaFoldDB" id="A0A388K0Z6"/>
<comment type="similarity">
    <text evidence="1">Belongs to the acyl carrier protein (ACP) family.</text>
</comment>
<reference evidence="6 7" key="1">
    <citation type="journal article" date="2018" name="Cell">
        <title>The Chara Genome: Secondary Complexity and Implications for Plant Terrestrialization.</title>
        <authorList>
            <person name="Nishiyama T."/>
            <person name="Sakayama H."/>
            <person name="Vries J.D."/>
            <person name="Buschmann H."/>
            <person name="Saint-Marcoux D."/>
            <person name="Ullrich K.K."/>
            <person name="Haas F.B."/>
            <person name="Vanderstraeten L."/>
            <person name="Becker D."/>
            <person name="Lang D."/>
            <person name="Vosolsobe S."/>
            <person name="Rombauts S."/>
            <person name="Wilhelmsson P.K.I."/>
            <person name="Janitza P."/>
            <person name="Kern R."/>
            <person name="Heyl A."/>
            <person name="Rumpler F."/>
            <person name="Villalobos L.I.A.C."/>
            <person name="Clay J.M."/>
            <person name="Skokan R."/>
            <person name="Toyoda A."/>
            <person name="Suzuki Y."/>
            <person name="Kagoshima H."/>
            <person name="Schijlen E."/>
            <person name="Tajeshwar N."/>
            <person name="Catarino B."/>
            <person name="Hetherington A.J."/>
            <person name="Saltykova A."/>
            <person name="Bonnot C."/>
            <person name="Breuninger H."/>
            <person name="Symeonidi A."/>
            <person name="Radhakrishnan G.V."/>
            <person name="Van Nieuwerburgh F."/>
            <person name="Deforce D."/>
            <person name="Chang C."/>
            <person name="Karol K.G."/>
            <person name="Hedrich R."/>
            <person name="Ulvskov P."/>
            <person name="Glockner G."/>
            <person name="Delwiche C.F."/>
            <person name="Petrasek J."/>
            <person name="Van de Peer Y."/>
            <person name="Friml J."/>
            <person name="Beilby M."/>
            <person name="Dolan L."/>
            <person name="Kohara Y."/>
            <person name="Sugano S."/>
            <person name="Fujiyama A."/>
            <person name="Delaux P.-M."/>
            <person name="Quint M."/>
            <person name="TheiBen G."/>
            <person name="Hagemann M."/>
            <person name="Harholt J."/>
            <person name="Dunand C."/>
            <person name="Zachgo S."/>
            <person name="Langdale J."/>
            <person name="Maumus F."/>
            <person name="Straeten D.V.D."/>
            <person name="Gould S.B."/>
            <person name="Rensing S.A."/>
        </authorList>
    </citation>
    <scope>NUCLEOTIDE SEQUENCE [LARGE SCALE GENOMIC DNA]</scope>
    <source>
        <strain evidence="6 7">S276</strain>
    </source>
</reference>
<evidence type="ECO:0000256" key="3">
    <source>
        <dbReference type="ARBA" id="ARBA00022553"/>
    </source>
</evidence>
<dbReference type="InterPro" id="IPR009081">
    <property type="entry name" value="PP-bd_ACP"/>
</dbReference>
<evidence type="ECO:0000313" key="7">
    <source>
        <dbReference type="Proteomes" id="UP000265515"/>
    </source>
</evidence>
<dbReference type="HAMAP" id="MF_01217">
    <property type="entry name" value="Acyl_carrier"/>
    <property type="match status" value="1"/>
</dbReference>
<comment type="function">
    <text evidence="4">Carrier of the growing fatty acid chain in fatty acid biosynthesis.</text>
</comment>
<name>A0A388K0Z6_CHABU</name>
<evidence type="ECO:0000259" key="5">
    <source>
        <dbReference type="PROSITE" id="PS50075"/>
    </source>
</evidence>
<dbReference type="InterPro" id="IPR036736">
    <property type="entry name" value="ACP-like_sf"/>
</dbReference>
<dbReference type="SUPFAM" id="SSF47336">
    <property type="entry name" value="ACP-like"/>
    <property type="match status" value="1"/>
</dbReference>
<dbReference type="STRING" id="69332.A0A388K0Z6"/>
<keyword evidence="4" id="KW-0276">Fatty acid metabolism</keyword>
<protein>
    <recommendedName>
        <fullName evidence="4">Acyl carrier protein</fullName>
    </recommendedName>
</protein>
<keyword evidence="2 4" id="KW-0596">Phosphopantetheine</keyword>
<dbReference type="EMBL" id="BFEA01000041">
    <property type="protein sequence ID" value="GBG63696.1"/>
    <property type="molecule type" value="Genomic_DNA"/>
</dbReference>
<dbReference type="GO" id="GO:0006633">
    <property type="term" value="P:fatty acid biosynthetic process"/>
    <property type="evidence" value="ECO:0007669"/>
    <property type="project" value="UniProtKB-KW"/>
</dbReference>
<dbReference type="PANTHER" id="PTHR46050:SF29">
    <property type="entry name" value="TPR REPEAT-CONTAINING THIOREDOXIN TTL4"/>
    <property type="match status" value="1"/>
</dbReference>
<dbReference type="OrthoDB" id="448946at2759"/>
<keyword evidence="7" id="KW-1185">Reference proteome</keyword>
<gene>
    <name evidence="6" type="ORF">CBR_g39008</name>
</gene>
<dbReference type="Gene3D" id="1.10.1200.10">
    <property type="entry name" value="ACP-like"/>
    <property type="match status" value="1"/>
</dbReference>
<dbReference type="PANTHER" id="PTHR46050">
    <property type="entry name" value="TPR REPEAT-CONTAINING THIOREDOXIN"/>
    <property type="match status" value="1"/>
</dbReference>
<dbReference type="InterPro" id="IPR044534">
    <property type="entry name" value="TTL1-4"/>
</dbReference>
<accession>A0A388K0Z6</accession>
<proteinExistence type="inferred from homology"/>
<dbReference type="InterPro" id="IPR003231">
    <property type="entry name" value="ACP"/>
</dbReference>
<dbReference type="SUPFAM" id="SSF48452">
    <property type="entry name" value="TPR-like"/>
    <property type="match status" value="1"/>
</dbReference>
<evidence type="ECO:0000256" key="4">
    <source>
        <dbReference type="RuleBase" id="RU000722"/>
    </source>
</evidence>